<dbReference type="InterPro" id="IPR000863">
    <property type="entry name" value="Sulfotransferase_dom"/>
</dbReference>
<dbReference type="Pfam" id="PF00685">
    <property type="entry name" value="Sulfotransfer_1"/>
    <property type="match status" value="1"/>
</dbReference>
<gene>
    <name evidence="6" type="ORF">HOLleu_09000</name>
</gene>
<dbReference type="Gene3D" id="3.40.50.300">
    <property type="entry name" value="P-loop containing nucleotide triphosphate hydrolases"/>
    <property type="match status" value="1"/>
</dbReference>
<comment type="caution">
    <text evidence="6">The sequence shown here is derived from an EMBL/GenBank/DDBJ whole genome shotgun (WGS) entry which is preliminary data.</text>
</comment>
<dbReference type="GO" id="GO:0008467">
    <property type="term" value="F:[heparan sulfate]-glucosamine 3-sulfotransferase activity"/>
    <property type="evidence" value="ECO:0007669"/>
    <property type="project" value="TreeGrafter"/>
</dbReference>
<dbReference type="InterPro" id="IPR037359">
    <property type="entry name" value="NST/OST"/>
</dbReference>
<keyword evidence="4" id="KW-0472">Membrane</keyword>
<accession>A0A9Q1CJ39</accession>
<dbReference type="EMBL" id="JAIZAY010000003">
    <property type="protein sequence ID" value="KAJ8045891.1"/>
    <property type="molecule type" value="Genomic_DNA"/>
</dbReference>
<evidence type="ECO:0000256" key="3">
    <source>
        <dbReference type="PIRSR" id="PIRSR637359-3"/>
    </source>
</evidence>
<dbReference type="PANTHER" id="PTHR10605">
    <property type="entry name" value="HEPARAN SULFATE SULFOTRANSFERASE"/>
    <property type="match status" value="1"/>
</dbReference>
<evidence type="ECO:0000256" key="2">
    <source>
        <dbReference type="ARBA" id="ARBA00023180"/>
    </source>
</evidence>
<dbReference type="InterPro" id="IPR027417">
    <property type="entry name" value="P-loop_NTPase"/>
</dbReference>
<keyword evidence="1" id="KW-0808">Transferase</keyword>
<keyword evidence="2" id="KW-0325">Glycoprotein</keyword>
<evidence type="ECO:0000256" key="1">
    <source>
        <dbReference type="ARBA" id="ARBA00022679"/>
    </source>
</evidence>
<keyword evidence="4" id="KW-1133">Transmembrane helix</keyword>
<evidence type="ECO:0000259" key="5">
    <source>
        <dbReference type="Pfam" id="PF00685"/>
    </source>
</evidence>
<keyword evidence="7" id="KW-1185">Reference proteome</keyword>
<feature type="domain" description="Sulfotransferase" evidence="5">
    <location>
        <begin position="138"/>
        <end position="342"/>
    </location>
</feature>
<protein>
    <submittedName>
        <fullName evidence="6">Heparan sulfate glucosamine 3-O-sulfotransferase 5</fullName>
    </submittedName>
</protein>
<dbReference type="Proteomes" id="UP001152320">
    <property type="component" value="Chromosome 3"/>
</dbReference>
<dbReference type="AlphaFoldDB" id="A0A9Q1CJ39"/>
<proteinExistence type="predicted"/>
<organism evidence="6 7">
    <name type="scientific">Holothuria leucospilota</name>
    <name type="common">Black long sea cucumber</name>
    <name type="synonym">Mertensiothuria leucospilota</name>
    <dbReference type="NCBI Taxonomy" id="206669"/>
    <lineage>
        <taxon>Eukaryota</taxon>
        <taxon>Metazoa</taxon>
        <taxon>Echinodermata</taxon>
        <taxon>Eleutherozoa</taxon>
        <taxon>Echinozoa</taxon>
        <taxon>Holothuroidea</taxon>
        <taxon>Aspidochirotacea</taxon>
        <taxon>Aspidochirotida</taxon>
        <taxon>Holothuriidae</taxon>
        <taxon>Holothuria</taxon>
    </lineage>
</organism>
<feature type="transmembrane region" description="Helical" evidence="4">
    <location>
        <begin position="7"/>
        <end position="26"/>
    </location>
</feature>
<evidence type="ECO:0000313" key="7">
    <source>
        <dbReference type="Proteomes" id="UP001152320"/>
    </source>
</evidence>
<evidence type="ECO:0000256" key="4">
    <source>
        <dbReference type="SAM" id="Phobius"/>
    </source>
</evidence>
<keyword evidence="3" id="KW-1015">Disulfide bond</keyword>
<evidence type="ECO:0000313" key="6">
    <source>
        <dbReference type="EMBL" id="KAJ8045891.1"/>
    </source>
</evidence>
<dbReference type="PANTHER" id="PTHR10605:SF72">
    <property type="entry name" value="HEPARAN SULFATE 3-O SULFOTRANSFERASE-B, ISOFORM A"/>
    <property type="match status" value="1"/>
</dbReference>
<name>A0A9Q1CJ39_HOLLE</name>
<keyword evidence="4" id="KW-0812">Transmembrane</keyword>
<feature type="disulfide bond" evidence="3">
    <location>
        <begin position="360"/>
        <end position="368"/>
    </location>
</feature>
<dbReference type="OrthoDB" id="524083at2759"/>
<dbReference type="SUPFAM" id="SSF52540">
    <property type="entry name" value="P-loop containing nucleoside triphosphate hydrolases"/>
    <property type="match status" value="1"/>
</dbReference>
<sequence length="416" mass="48954">MMGQKKYIIACCVIASLIFVIHYQSFGNKGHPPVQIQKKVVKIPGKHHQFDRWKRLLANRTYTYSQTVVFEPKLQPKTRTYEKSPNMPLHISLQVGNSSINSSHINRTCFYFENGNAYKPVPWDKDILRDLHCSRRLPDAIIFGTRQGGTSKLGFYLRTHPDIAFSEREEMHFFGSPKERRGIDWYRSQMMQSKANQTTMESTPKYFVRPLVPKQLYEVLGATTKLLLVIQDPVKRAMFDFIQLQEVWHDKGTELMDRWAYFNGTLDDYYFLLNSSFETTVLKSSGEVRKENAIVYLGCYSFFLKRWLKYFPVSQIHIINLDDLQYDPIKTLNRVEKFLHINHYFDEDKLHYDSSKKLHCLTSPFNHCADENQGRVLPQVDEAVIQKLRDYYHSFNSELCQLVPQTCNFSWIQIPQ</sequence>
<reference evidence="6" key="1">
    <citation type="submission" date="2021-10" db="EMBL/GenBank/DDBJ databases">
        <title>Tropical sea cucumber genome reveals ecological adaptation and Cuvierian tubules defense mechanism.</title>
        <authorList>
            <person name="Chen T."/>
        </authorList>
    </citation>
    <scope>NUCLEOTIDE SEQUENCE</scope>
    <source>
        <strain evidence="6">Nanhai2018</strain>
        <tissue evidence="6">Muscle</tissue>
    </source>
</reference>